<organism evidence="12 13">
    <name type="scientific">Ceutorhynchus assimilis</name>
    <name type="common">cabbage seed weevil</name>
    <dbReference type="NCBI Taxonomy" id="467358"/>
    <lineage>
        <taxon>Eukaryota</taxon>
        <taxon>Metazoa</taxon>
        <taxon>Ecdysozoa</taxon>
        <taxon>Arthropoda</taxon>
        <taxon>Hexapoda</taxon>
        <taxon>Insecta</taxon>
        <taxon>Pterygota</taxon>
        <taxon>Neoptera</taxon>
        <taxon>Endopterygota</taxon>
        <taxon>Coleoptera</taxon>
        <taxon>Polyphaga</taxon>
        <taxon>Cucujiformia</taxon>
        <taxon>Curculionidae</taxon>
        <taxon>Ceutorhynchinae</taxon>
        <taxon>Ceutorhynchus</taxon>
    </lineage>
</organism>
<dbReference type="Gene3D" id="3.40.50.300">
    <property type="entry name" value="P-loop containing nucleotide triphosphate hydrolases"/>
    <property type="match status" value="2"/>
</dbReference>
<dbReference type="CDD" id="cd18579">
    <property type="entry name" value="ABC_6TM_ABCC_D1"/>
    <property type="match status" value="1"/>
</dbReference>
<keyword evidence="5" id="KW-0067">ATP-binding</keyword>
<feature type="transmembrane region" description="Helical" evidence="9">
    <location>
        <begin position="936"/>
        <end position="957"/>
    </location>
</feature>
<feature type="transmembrane region" description="Helical" evidence="9">
    <location>
        <begin position="824"/>
        <end position="845"/>
    </location>
</feature>
<dbReference type="InterPro" id="IPR050173">
    <property type="entry name" value="ABC_transporter_C-like"/>
</dbReference>
<dbReference type="InterPro" id="IPR003593">
    <property type="entry name" value="AAA+_ATPase"/>
</dbReference>
<feature type="domain" description="ABC transmembrane type-1" evidence="11">
    <location>
        <begin position="753"/>
        <end position="993"/>
    </location>
</feature>
<sequence length="1289" mass="147309">MEDTTKHAKGTHKTERHPYQNANFLSKIFYIWMLPIFKVGLKKDLNEEDLLPPLKSHNAQDLGDKLEASWKYEITNRKNPSLWRAIWRVYWKDIIFTGCIWIIWETFIKSSQPLCMSKFLEYYRPGSTMSSDEVYIYAGLIILMLFLQVVVGHYYLLNILQLGLKIRLSTSSLIYRKALRLSKSSLAQTTIGQMVNILSNDVSRFDAAMVQFHSLWYSPIQAFVVMGLCYAYLGVTAMTGVILLVLCIPFQMWMAKKVSTFRHKTAIRTDERIRLMNEIISGIQVIKMYTWEKPFAKLVELSRRKEINQIRNISYIRAAVGSLNLFLNRCAIYLCLLTLVLTGQVPTAQHVYTLITFYNLLQYAITIYFPQGITQLAEVSISIKRIHTFLTYGETDNGNENLVHTSTKLGVIINKASVKWTDTQLDDTLHDISLNLDHNQLIAVVGPVGSGKTTLLHLILKELTLTKGTLYVSGKISYASQEPWLFVGSVRQNITFGQEFNPKKYQEVIKVCALERDFALFPFGDKTIAGERGVTLSGGQKARINLARAIYKEADIYLLDDPLSAVDAHVGRHIFDQCISGYLKNKAVVLVTHQLQYLHNVEMIYLIENGRIQANGTYEDLQKSDKEFTKLLHEKEDDDEEKVGNRDNDEDKNYDDGKEEPKLLQENRGVGNIAWDVYRSYIFAGAHWCKIIALLSGFVLCQTAASLTDYFQTFWVNLEQKRAEEFNQNQTVDSLDENQKPFWAIFFMEENCLYVYSILILLTILMTLTRSFTFYRFCIKASLRLHNNMFNKIVYATMRFFNTNPSGRILNRFSNDMGAIDEQLPLIFMETIQIFFMVGATLAVIGSLNPWMFLPTVIIFVIFYLLRIIYLRTSRDVKRLEGTTRSPIYLHLNASLQGLTTIRAFGVQKTLQKEFDNYQNQNAAAWFTFVGCARSFGLWLDLHCVVYVGLVTISFFFVKTEIFGGNVGLAITQALSLTGMFQWGMRQWSELENRMTCIERIKEYADVVPESEKVTKEPPKSWPEKGEIKFEKLCLKYDVNEPYILKNLSFAIRSNEKVGIVGRTGAGKSSIIAALFRLADIDGKIIIDDMDIKLISLNKLRSTISIIPQEPVLFSGSLRKNLDPFDLYKDEILWSALDEVELKGVVKDLPQGLETRMSEGGANFSVGQRQLVCLARAIVRNNKILILDEATANVDPQTDALVQSTIRRKFSDCTVLTIAHRLHTIMDSDKVLVMDAGKSVEFGHPFELLQKEGVFHGLVKQTGKATMDNLSAIARKSYDVYKLKEQRSC</sequence>
<dbReference type="GO" id="GO:0016020">
    <property type="term" value="C:membrane"/>
    <property type="evidence" value="ECO:0007669"/>
    <property type="project" value="UniProtKB-SubCell"/>
</dbReference>
<dbReference type="InterPro" id="IPR044746">
    <property type="entry name" value="ABCC_6TM_D1"/>
</dbReference>
<keyword evidence="7 9" id="KW-0472">Membrane</keyword>
<keyword evidence="3 9" id="KW-0812">Transmembrane</keyword>
<dbReference type="CDD" id="cd03250">
    <property type="entry name" value="ABCC_MRP_domain1"/>
    <property type="match status" value="1"/>
</dbReference>
<gene>
    <name evidence="12" type="ORF">CEUTPL_LOCUS9078</name>
</gene>
<dbReference type="CDD" id="cd03244">
    <property type="entry name" value="ABCC_MRP_domain2"/>
    <property type="match status" value="1"/>
</dbReference>
<evidence type="ECO:0000256" key="8">
    <source>
        <dbReference type="SAM" id="MobiDB-lite"/>
    </source>
</evidence>
<dbReference type="InterPro" id="IPR027417">
    <property type="entry name" value="P-loop_NTPase"/>
</dbReference>
<evidence type="ECO:0000256" key="1">
    <source>
        <dbReference type="ARBA" id="ARBA00004141"/>
    </source>
</evidence>
<feature type="domain" description="ABC transmembrane type-1" evidence="11">
    <location>
        <begin position="112"/>
        <end position="370"/>
    </location>
</feature>
<feature type="compositionally biased region" description="Basic and acidic residues" evidence="8">
    <location>
        <begin position="642"/>
        <end position="661"/>
    </location>
</feature>
<dbReference type="GO" id="GO:0016887">
    <property type="term" value="F:ATP hydrolysis activity"/>
    <property type="evidence" value="ECO:0007669"/>
    <property type="project" value="InterPro"/>
</dbReference>
<keyword evidence="2" id="KW-0813">Transport</keyword>
<feature type="region of interest" description="Disordered" evidence="8">
    <location>
        <begin position="633"/>
        <end position="661"/>
    </location>
</feature>
<dbReference type="PANTHER" id="PTHR24223:SF448">
    <property type="entry name" value="FI20146P1-RELATED"/>
    <property type="match status" value="1"/>
</dbReference>
<feature type="transmembrane region" description="Helical" evidence="9">
    <location>
        <begin position="753"/>
        <end position="775"/>
    </location>
</feature>
<dbReference type="PANTHER" id="PTHR24223">
    <property type="entry name" value="ATP-BINDING CASSETTE SUB-FAMILY C"/>
    <property type="match status" value="1"/>
</dbReference>
<feature type="domain" description="ABC transporter" evidence="10">
    <location>
        <begin position="1028"/>
        <end position="1261"/>
    </location>
</feature>
<keyword evidence="4" id="KW-0547">Nucleotide-binding</keyword>
<protein>
    <recommendedName>
        <fullName evidence="14">Multidrug resistance-associated protein lethal(2)03659</fullName>
    </recommendedName>
</protein>
<dbReference type="PROSITE" id="PS50929">
    <property type="entry name" value="ABC_TM1F"/>
    <property type="match status" value="2"/>
</dbReference>
<dbReference type="GO" id="GO:0005524">
    <property type="term" value="F:ATP binding"/>
    <property type="evidence" value="ECO:0007669"/>
    <property type="project" value="UniProtKB-KW"/>
</dbReference>
<feature type="transmembrane region" description="Helical" evidence="9">
    <location>
        <begin position="851"/>
        <end position="870"/>
    </location>
</feature>
<dbReference type="InterPro" id="IPR036640">
    <property type="entry name" value="ABC1_TM_sf"/>
</dbReference>
<dbReference type="InterPro" id="IPR011527">
    <property type="entry name" value="ABC1_TM_dom"/>
</dbReference>
<dbReference type="Gene3D" id="1.20.1560.10">
    <property type="entry name" value="ABC transporter type 1, transmembrane domain"/>
    <property type="match status" value="2"/>
</dbReference>
<dbReference type="SUPFAM" id="SSF90123">
    <property type="entry name" value="ABC transporter transmembrane region"/>
    <property type="match status" value="2"/>
</dbReference>
<evidence type="ECO:0000256" key="2">
    <source>
        <dbReference type="ARBA" id="ARBA00022448"/>
    </source>
</evidence>
<evidence type="ECO:0000256" key="3">
    <source>
        <dbReference type="ARBA" id="ARBA00022692"/>
    </source>
</evidence>
<evidence type="ECO:0000256" key="6">
    <source>
        <dbReference type="ARBA" id="ARBA00022989"/>
    </source>
</evidence>
<evidence type="ECO:0008006" key="14">
    <source>
        <dbReference type="Google" id="ProtNLM"/>
    </source>
</evidence>
<comment type="subcellular location">
    <subcellularLocation>
        <location evidence="1">Membrane</location>
        <topology evidence="1">Multi-pass membrane protein</topology>
    </subcellularLocation>
</comment>
<dbReference type="GO" id="GO:0140359">
    <property type="term" value="F:ABC-type transporter activity"/>
    <property type="evidence" value="ECO:0007669"/>
    <property type="project" value="InterPro"/>
</dbReference>
<dbReference type="SMART" id="SM00382">
    <property type="entry name" value="AAA"/>
    <property type="match status" value="2"/>
</dbReference>
<reference evidence="12" key="1">
    <citation type="submission" date="2022-01" db="EMBL/GenBank/DDBJ databases">
        <authorList>
            <person name="King R."/>
        </authorList>
    </citation>
    <scope>NUCLEOTIDE SEQUENCE</scope>
</reference>
<keyword evidence="6 9" id="KW-1133">Transmembrane helix</keyword>
<dbReference type="FunFam" id="1.20.1560.10:FF:000026">
    <property type="entry name" value="Multidrug resistance-associated protein lethal(2)03659"/>
    <property type="match status" value="1"/>
</dbReference>
<dbReference type="Proteomes" id="UP001152799">
    <property type="component" value="Chromosome 5"/>
</dbReference>
<evidence type="ECO:0000256" key="4">
    <source>
        <dbReference type="ARBA" id="ARBA00022741"/>
    </source>
</evidence>
<dbReference type="Pfam" id="PF00005">
    <property type="entry name" value="ABC_tran"/>
    <property type="match status" value="2"/>
</dbReference>
<evidence type="ECO:0000259" key="10">
    <source>
        <dbReference type="PROSITE" id="PS50893"/>
    </source>
</evidence>
<dbReference type="EMBL" id="OU892281">
    <property type="protein sequence ID" value="CAG9768550.1"/>
    <property type="molecule type" value="Genomic_DNA"/>
</dbReference>
<feature type="transmembrane region" description="Helical" evidence="9">
    <location>
        <begin position="134"/>
        <end position="157"/>
    </location>
</feature>
<dbReference type="FunFam" id="3.40.50.300:FF:000482">
    <property type="entry name" value="Multidrug resistance-associated protein member 4"/>
    <property type="match status" value="1"/>
</dbReference>
<evidence type="ECO:0000256" key="7">
    <source>
        <dbReference type="ARBA" id="ARBA00023136"/>
    </source>
</evidence>
<feature type="transmembrane region" description="Helical" evidence="9">
    <location>
        <begin position="239"/>
        <end position="255"/>
    </location>
</feature>
<dbReference type="PROSITE" id="PS00211">
    <property type="entry name" value="ABC_TRANSPORTER_1"/>
    <property type="match status" value="2"/>
</dbReference>
<dbReference type="SUPFAM" id="SSF52540">
    <property type="entry name" value="P-loop containing nucleoside triphosphate hydrolases"/>
    <property type="match status" value="2"/>
</dbReference>
<dbReference type="Pfam" id="PF00664">
    <property type="entry name" value="ABC_membrane"/>
    <property type="match status" value="2"/>
</dbReference>
<proteinExistence type="predicted"/>
<dbReference type="FunFam" id="1.20.1560.10:FF:000014">
    <property type="entry name" value="Multidrug resistance-associated protein member 4"/>
    <property type="match status" value="1"/>
</dbReference>
<feature type="transmembrane region" description="Helical" evidence="9">
    <location>
        <begin position="85"/>
        <end position="104"/>
    </location>
</feature>
<evidence type="ECO:0000259" key="11">
    <source>
        <dbReference type="PROSITE" id="PS50929"/>
    </source>
</evidence>
<dbReference type="OrthoDB" id="6500128at2759"/>
<accession>A0A9N9MQI3</accession>
<dbReference type="FunFam" id="3.40.50.300:FF:000163">
    <property type="entry name" value="Multidrug resistance-associated protein member 4"/>
    <property type="match status" value="1"/>
</dbReference>
<dbReference type="PROSITE" id="PS50893">
    <property type="entry name" value="ABC_TRANSPORTER_2"/>
    <property type="match status" value="2"/>
</dbReference>
<evidence type="ECO:0000313" key="12">
    <source>
        <dbReference type="EMBL" id="CAG9768550.1"/>
    </source>
</evidence>
<feature type="domain" description="ABC transporter" evidence="10">
    <location>
        <begin position="413"/>
        <end position="634"/>
    </location>
</feature>
<evidence type="ECO:0000256" key="5">
    <source>
        <dbReference type="ARBA" id="ARBA00022840"/>
    </source>
</evidence>
<dbReference type="InterPro" id="IPR003439">
    <property type="entry name" value="ABC_transporter-like_ATP-bd"/>
</dbReference>
<evidence type="ECO:0000256" key="9">
    <source>
        <dbReference type="SAM" id="Phobius"/>
    </source>
</evidence>
<dbReference type="InterPro" id="IPR017871">
    <property type="entry name" value="ABC_transporter-like_CS"/>
</dbReference>
<name>A0A9N9MQI3_9CUCU</name>
<evidence type="ECO:0000313" key="13">
    <source>
        <dbReference type="Proteomes" id="UP001152799"/>
    </source>
</evidence>
<keyword evidence="13" id="KW-1185">Reference proteome</keyword>